<dbReference type="Proteomes" id="UP000533269">
    <property type="component" value="Unassembled WGS sequence"/>
</dbReference>
<feature type="transmembrane region" description="Helical" evidence="1">
    <location>
        <begin position="66"/>
        <end position="84"/>
    </location>
</feature>
<dbReference type="Gene3D" id="1.20.1280.290">
    <property type="match status" value="2"/>
</dbReference>
<evidence type="ECO:0000256" key="1">
    <source>
        <dbReference type="SAM" id="Phobius"/>
    </source>
</evidence>
<sequence length="228" mass="22854">MPAPALVPALGLVAAAIGILTGVPQVLRLLRNPDASGLSYSSAILGVLSSATWLTYGTLLLDPAQLVANVPGLGCAVVTVVLAARRLGVALTPALAATLAWVPVVVGAHVAGGAAAVGAVATAVSLVRMLPQVRTVLRREPLHGLAPAGFVLTQVSAALWTVYGCATGQVSVVVCSAVSAVLAGIVLSRCCPPLAVARALHSGRFGLPGQLLVRPLVLLRRATLTLAA</sequence>
<keyword evidence="1" id="KW-1133">Transmembrane helix</keyword>
<dbReference type="RefSeq" id="WP_183390510.1">
    <property type="nucleotide sequence ID" value="NZ_JACHVY010000001.1"/>
</dbReference>
<dbReference type="InterPro" id="IPR004316">
    <property type="entry name" value="SWEET_rpt"/>
</dbReference>
<reference evidence="2 3" key="1">
    <citation type="submission" date="2020-08" db="EMBL/GenBank/DDBJ databases">
        <title>The Agave Microbiome: Exploring the role of microbial communities in plant adaptations to desert environments.</title>
        <authorList>
            <person name="Partida-Martinez L.P."/>
        </authorList>
    </citation>
    <scope>NUCLEOTIDE SEQUENCE [LARGE SCALE GENOMIC DNA]</scope>
    <source>
        <strain evidence="2 3">AS2.23</strain>
    </source>
</reference>
<name>A0A7W4XW70_KINRA</name>
<keyword evidence="1" id="KW-0812">Transmembrane</keyword>
<feature type="transmembrane region" description="Helical" evidence="1">
    <location>
        <begin position="169"/>
        <end position="188"/>
    </location>
</feature>
<organism evidence="2 3">
    <name type="scientific">Kineococcus radiotolerans</name>
    <dbReference type="NCBI Taxonomy" id="131568"/>
    <lineage>
        <taxon>Bacteria</taxon>
        <taxon>Bacillati</taxon>
        <taxon>Actinomycetota</taxon>
        <taxon>Actinomycetes</taxon>
        <taxon>Kineosporiales</taxon>
        <taxon>Kineosporiaceae</taxon>
        <taxon>Kineococcus</taxon>
    </lineage>
</organism>
<evidence type="ECO:0000313" key="3">
    <source>
        <dbReference type="Proteomes" id="UP000533269"/>
    </source>
</evidence>
<feature type="transmembrane region" description="Helical" evidence="1">
    <location>
        <begin position="142"/>
        <end position="163"/>
    </location>
</feature>
<gene>
    <name evidence="2" type="ORF">FHR75_000910</name>
</gene>
<dbReference type="Pfam" id="PF03083">
    <property type="entry name" value="MtN3_slv"/>
    <property type="match status" value="1"/>
</dbReference>
<comment type="caution">
    <text evidence="2">The sequence shown here is derived from an EMBL/GenBank/DDBJ whole genome shotgun (WGS) entry which is preliminary data.</text>
</comment>
<feature type="transmembrane region" description="Helical" evidence="1">
    <location>
        <begin position="38"/>
        <end position="59"/>
    </location>
</feature>
<reference evidence="2 3" key="2">
    <citation type="submission" date="2020-08" db="EMBL/GenBank/DDBJ databases">
        <authorList>
            <person name="Partida-Martinez L."/>
            <person name="Huntemann M."/>
            <person name="Clum A."/>
            <person name="Wang J."/>
            <person name="Palaniappan K."/>
            <person name="Ritter S."/>
            <person name="Chen I.-M."/>
            <person name="Stamatis D."/>
            <person name="Reddy T."/>
            <person name="O'Malley R."/>
            <person name="Daum C."/>
            <person name="Shapiro N."/>
            <person name="Ivanova N."/>
            <person name="Kyrpides N."/>
            <person name="Woyke T."/>
        </authorList>
    </citation>
    <scope>NUCLEOTIDE SEQUENCE [LARGE SCALE GENOMIC DNA]</scope>
    <source>
        <strain evidence="2 3">AS2.23</strain>
    </source>
</reference>
<evidence type="ECO:0000313" key="2">
    <source>
        <dbReference type="EMBL" id="MBB2900122.1"/>
    </source>
</evidence>
<accession>A0A7W4XW70</accession>
<dbReference type="EMBL" id="JACHVY010000001">
    <property type="protein sequence ID" value="MBB2900122.1"/>
    <property type="molecule type" value="Genomic_DNA"/>
</dbReference>
<feature type="transmembrane region" description="Helical" evidence="1">
    <location>
        <begin position="104"/>
        <end position="130"/>
    </location>
</feature>
<dbReference type="GO" id="GO:0016020">
    <property type="term" value="C:membrane"/>
    <property type="evidence" value="ECO:0007669"/>
    <property type="project" value="InterPro"/>
</dbReference>
<proteinExistence type="predicted"/>
<protein>
    <submittedName>
        <fullName evidence="2">Uncharacterized protein with PQ loop repeat</fullName>
    </submittedName>
</protein>
<dbReference type="AlphaFoldDB" id="A0A7W4XW70"/>
<keyword evidence="1" id="KW-0472">Membrane</keyword>